<keyword evidence="5 6" id="KW-0560">Oxidoreductase</keyword>
<dbReference type="PIRSF" id="PIRSF016578">
    <property type="entry name" value="HsaA"/>
    <property type="match status" value="1"/>
</dbReference>
<dbReference type="GO" id="GO:0003995">
    <property type="term" value="F:acyl-CoA dehydrogenase activity"/>
    <property type="evidence" value="ECO:0007669"/>
    <property type="project" value="InterPro"/>
</dbReference>
<protein>
    <submittedName>
        <fullName evidence="10">Butyryl-CoA dehydrogenase</fullName>
    </submittedName>
</protein>
<dbReference type="InterPro" id="IPR036250">
    <property type="entry name" value="AcylCo_DH-like_C"/>
</dbReference>
<keyword evidence="3 6" id="KW-0285">Flavoprotein</keyword>
<keyword evidence="4 6" id="KW-0274">FAD</keyword>
<dbReference type="Pfam" id="PF02770">
    <property type="entry name" value="Acyl-CoA_dh_M"/>
    <property type="match status" value="1"/>
</dbReference>
<dbReference type="InterPro" id="IPR006091">
    <property type="entry name" value="Acyl-CoA_Oxase/DH_mid-dom"/>
</dbReference>
<feature type="domain" description="Acyl-CoA dehydrogenase/oxidase N-terminal" evidence="9">
    <location>
        <begin position="18"/>
        <end position="130"/>
    </location>
</feature>
<name>A0A2S6IU21_9ACTN</name>
<dbReference type="Proteomes" id="UP000239485">
    <property type="component" value="Unassembled WGS sequence"/>
</dbReference>
<evidence type="ECO:0000259" key="8">
    <source>
        <dbReference type="Pfam" id="PF02770"/>
    </source>
</evidence>
<comment type="similarity">
    <text evidence="2 6">Belongs to the acyl-CoA dehydrogenase family.</text>
</comment>
<dbReference type="Gene3D" id="1.20.140.10">
    <property type="entry name" value="Butyryl-CoA Dehydrogenase, subunit A, domain 3"/>
    <property type="match status" value="1"/>
</dbReference>
<evidence type="ECO:0000256" key="3">
    <source>
        <dbReference type="ARBA" id="ARBA00022630"/>
    </source>
</evidence>
<dbReference type="InterPro" id="IPR009075">
    <property type="entry name" value="AcylCo_DH/oxidase_C"/>
</dbReference>
<reference evidence="10 11" key="1">
    <citation type="submission" date="2018-02" db="EMBL/GenBank/DDBJ databases">
        <title>Genomic Encyclopedia of Archaeal and Bacterial Type Strains, Phase II (KMG-II): from individual species to whole genera.</title>
        <authorList>
            <person name="Goeker M."/>
        </authorList>
    </citation>
    <scope>NUCLEOTIDE SEQUENCE [LARGE SCALE GENOMIC DNA]</scope>
    <source>
        <strain evidence="10 11">DSM 22857</strain>
    </source>
</reference>
<dbReference type="SUPFAM" id="SSF56645">
    <property type="entry name" value="Acyl-CoA dehydrogenase NM domain-like"/>
    <property type="match status" value="1"/>
</dbReference>
<dbReference type="FunFam" id="1.20.140.10:FF:000004">
    <property type="entry name" value="Acyl-CoA dehydrogenase FadE25"/>
    <property type="match status" value="1"/>
</dbReference>
<evidence type="ECO:0000256" key="5">
    <source>
        <dbReference type="ARBA" id="ARBA00023002"/>
    </source>
</evidence>
<sequence>MSPQTNPAANTGLSFELTKEQQDLRARVHEFAQQRITPVAADMYRTGEYPVEIIQAMGREGFFGLSFPEEYGGSGGGLLELCLAIEEVGRADQSLGITLESSTGLGAAPIARWGTPEQKERWLPDLLTGQKVAGFGLTEPGGGSDTVGMKTRAELDGDEWVINGSKSWIGNAGSPITSHCTVTAVTGTQPDGRPEITTIIVPAGTPGFEPQERNDLVGWRTIDNRNLVFRDCRVPVSHTLGERGQGLRNFLGALDGGRVAIAALAVGMIQGCLDECLRYAGEREAFGRAIGTYQGISFKIADMAVRAQLARDAVWRAAWLADQGRPYSQEAYIAKLFASEAAATTAREAVQVFGGKGFSNESLVGRFYRDAKILEIGEGTSEVQRMLIGRLLGLPKPA</sequence>
<feature type="domain" description="Acyl-CoA dehydrogenase/oxidase C-terminal" evidence="7">
    <location>
        <begin position="244"/>
        <end position="390"/>
    </location>
</feature>
<dbReference type="PANTHER" id="PTHR43884:SF12">
    <property type="entry name" value="ISOVALERYL-COA DEHYDROGENASE, MITOCHONDRIAL-RELATED"/>
    <property type="match status" value="1"/>
</dbReference>
<dbReference type="FunFam" id="1.10.540.10:FF:000002">
    <property type="entry name" value="Acyl-CoA dehydrogenase FadE19"/>
    <property type="match status" value="1"/>
</dbReference>
<accession>A0A2S6IU21</accession>
<dbReference type="FunFam" id="2.40.110.10:FF:000002">
    <property type="entry name" value="Acyl-CoA dehydrogenase fadE12"/>
    <property type="match status" value="1"/>
</dbReference>
<dbReference type="PROSITE" id="PS00072">
    <property type="entry name" value="ACYL_COA_DH_1"/>
    <property type="match status" value="1"/>
</dbReference>
<organism evidence="10 11">
    <name type="scientific">Kineococcus xinjiangensis</name>
    <dbReference type="NCBI Taxonomy" id="512762"/>
    <lineage>
        <taxon>Bacteria</taxon>
        <taxon>Bacillati</taxon>
        <taxon>Actinomycetota</taxon>
        <taxon>Actinomycetes</taxon>
        <taxon>Kineosporiales</taxon>
        <taxon>Kineosporiaceae</taxon>
        <taxon>Kineococcus</taxon>
    </lineage>
</organism>
<dbReference type="Pfam" id="PF02771">
    <property type="entry name" value="Acyl-CoA_dh_N"/>
    <property type="match status" value="1"/>
</dbReference>
<dbReference type="OrthoDB" id="8876745at2"/>
<comment type="caution">
    <text evidence="10">The sequence shown here is derived from an EMBL/GenBank/DDBJ whole genome shotgun (WGS) entry which is preliminary data.</text>
</comment>
<evidence type="ECO:0000259" key="7">
    <source>
        <dbReference type="Pfam" id="PF00441"/>
    </source>
</evidence>
<dbReference type="EMBL" id="PTJD01000003">
    <property type="protein sequence ID" value="PPK97743.1"/>
    <property type="molecule type" value="Genomic_DNA"/>
</dbReference>
<evidence type="ECO:0000256" key="6">
    <source>
        <dbReference type="RuleBase" id="RU362125"/>
    </source>
</evidence>
<evidence type="ECO:0000259" key="9">
    <source>
        <dbReference type="Pfam" id="PF02771"/>
    </source>
</evidence>
<evidence type="ECO:0000256" key="1">
    <source>
        <dbReference type="ARBA" id="ARBA00001974"/>
    </source>
</evidence>
<dbReference type="InterPro" id="IPR006089">
    <property type="entry name" value="Acyl-CoA_DH_CS"/>
</dbReference>
<dbReference type="InterPro" id="IPR013786">
    <property type="entry name" value="AcylCoA_DH/ox_N"/>
</dbReference>
<feature type="domain" description="Acyl-CoA oxidase/dehydrogenase middle" evidence="8">
    <location>
        <begin position="135"/>
        <end position="232"/>
    </location>
</feature>
<dbReference type="RefSeq" id="WP_104431899.1">
    <property type="nucleotide sequence ID" value="NZ_PTJD01000003.1"/>
</dbReference>
<dbReference type="InterPro" id="IPR009100">
    <property type="entry name" value="AcylCoA_DH/oxidase_NM_dom_sf"/>
</dbReference>
<evidence type="ECO:0000256" key="4">
    <source>
        <dbReference type="ARBA" id="ARBA00022827"/>
    </source>
</evidence>
<evidence type="ECO:0000313" key="11">
    <source>
        <dbReference type="Proteomes" id="UP000239485"/>
    </source>
</evidence>
<dbReference type="Gene3D" id="1.10.540.10">
    <property type="entry name" value="Acyl-CoA dehydrogenase/oxidase, N-terminal domain"/>
    <property type="match status" value="1"/>
</dbReference>
<dbReference type="PANTHER" id="PTHR43884">
    <property type="entry name" value="ACYL-COA DEHYDROGENASE"/>
    <property type="match status" value="1"/>
</dbReference>
<proteinExistence type="inferred from homology"/>
<evidence type="ECO:0000256" key="2">
    <source>
        <dbReference type="ARBA" id="ARBA00009347"/>
    </source>
</evidence>
<gene>
    <name evidence="10" type="ORF">CLV92_103278</name>
</gene>
<dbReference type="PROSITE" id="PS00073">
    <property type="entry name" value="ACYL_COA_DH_2"/>
    <property type="match status" value="1"/>
</dbReference>
<evidence type="ECO:0000313" key="10">
    <source>
        <dbReference type="EMBL" id="PPK97743.1"/>
    </source>
</evidence>
<keyword evidence="11" id="KW-1185">Reference proteome</keyword>
<dbReference type="InterPro" id="IPR037069">
    <property type="entry name" value="AcylCoA_DH/ox_N_sf"/>
</dbReference>
<dbReference type="Gene3D" id="2.40.110.10">
    <property type="entry name" value="Butyryl-CoA Dehydrogenase, subunit A, domain 2"/>
    <property type="match status" value="1"/>
</dbReference>
<dbReference type="SUPFAM" id="SSF47203">
    <property type="entry name" value="Acyl-CoA dehydrogenase C-terminal domain-like"/>
    <property type="match status" value="1"/>
</dbReference>
<comment type="cofactor">
    <cofactor evidence="1 6">
        <name>FAD</name>
        <dbReference type="ChEBI" id="CHEBI:57692"/>
    </cofactor>
</comment>
<dbReference type="InterPro" id="IPR046373">
    <property type="entry name" value="Acyl-CoA_Oxase/DH_mid-dom_sf"/>
</dbReference>
<dbReference type="AlphaFoldDB" id="A0A2S6IU21"/>
<dbReference type="GO" id="GO:0050660">
    <property type="term" value="F:flavin adenine dinucleotide binding"/>
    <property type="evidence" value="ECO:0007669"/>
    <property type="project" value="InterPro"/>
</dbReference>
<dbReference type="Pfam" id="PF00441">
    <property type="entry name" value="Acyl-CoA_dh_1"/>
    <property type="match status" value="1"/>
</dbReference>